<feature type="domain" description="DUF2399" evidence="2">
    <location>
        <begin position="276"/>
        <end position="424"/>
    </location>
</feature>
<accession>A0A0D8BF18</accession>
<dbReference type="InterPro" id="IPR024466">
    <property type="entry name" value="CHP02679_N"/>
</dbReference>
<dbReference type="RefSeq" id="WP_082121932.1">
    <property type="nucleotide sequence ID" value="NZ_JYFN01000022.1"/>
</dbReference>
<protein>
    <recommendedName>
        <fullName evidence="6">TIGR02679 family protein</fullName>
    </recommendedName>
</protein>
<evidence type="ECO:0008006" key="6">
    <source>
        <dbReference type="Google" id="ProtNLM"/>
    </source>
</evidence>
<evidence type="ECO:0000256" key="1">
    <source>
        <dbReference type="SAM" id="MobiDB-lite"/>
    </source>
</evidence>
<reference evidence="5" key="1">
    <citation type="submission" date="2015-02" db="EMBL/GenBank/DDBJ databases">
        <title>Draft Genome of Frankia sp. CpI1-S.</title>
        <authorList>
            <person name="Oshone R.T."/>
            <person name="Ngom M."/>
            <person name="Ghodhbane-Gtari F."/>
            <person name="Gtari M."/>
            <person name="Morris K."/>
            <person name="Thomas K."/>
            <person name="Sen A."/>
            <person name="Tisa L.S."/>
        </authorList>
    </citation>
    <scope>NUCLEOTIDE SEQUENCE [LARGE SCALE GENOMIC DNA]</scope>
    <source>
        <strain evidence="5">CpI1-S</strain>
    </source>
</reference>
<gene>
    <name evidence="4" type="ORF">FF36_03119</name>
</gene>
<feature type="region of interest" description="Disordered" evidence="1">
    <location>
        <begin position="1"/>
        <end position="21"/>
    </location>
</feature>
<sequence>MRPPTVPGNAETGAQTSDAHPFLADPALRPLWQSVAAALDRNGLDWRGRLALPALPAEGRRRLGVMVERPVPAGRRALPLTDVAAAVERLTGTGLVEALTALGYAPRGRHEAALVRREESRRRRAALDMAVETHLAALPRPDRDTGSATGWATGWRDAAWSDGLFAGRAPDEVAALVRTVAAVLAHTGSGLSRGEIAARECGDAHALDSSTRLTALVTRALVARDGPAGERAAWERAGIPLDLVSAPVLTWALPLLGDSAAALAARAMTAAGLPVHLTVLALRAAPIAVVAGTPVLVVENPRLVEAAARRRLPAAVLCTGGNPATAPSEAIARLRASGAQLRYHGDFDAAGLAMTARARAAGCTPFHMSAADYTAALAAARAENVDLPRDSAPAPPTPWDPDLATAFDDTRAIVHEERVMDEVLTAHGGTFPR</sequence>
<dbReference type="EMBL" id="JYFN01000022">
    <property type="protein sequence ID" value="KJE22589.1"/>
    <property type="molecule type" value="Genomic_DNA"/>
</dbReference>
<feature type="domain" description="Conserved hypothetical protein CHP02679 N terminus" evidence="3">
    <location>
        <begin position="46"/>
        <end position="254"/>
    </location>
</feature>
<evidence type="ECO:0000259" key="3">
    <source>
        <dbReference type="Pfam" id="PF11796"/>
    </source>
</evidence>
<evidence type="ECO:0000313" key="5">
    <source>
        <dbReference type="Proteomes" id="UP000032545"/>
    </source>
</evidence>
<dbReference type="InterPro" id="IPR024465">
    <property type="entry name" value="DUF2399"/>
</dbReference>
<proteinExistence type="predicted"/>
<reference evidence="4 5" key="2">
    <citation type="journal article" date="2016" name="Genome Announc.">
        <title>Permanent Draft Genome Sequences for Two Variants of Frankia sp. Strain CpI1, the First Frankia Strain Isolated from Root Nodules of Comptonia peregrina.</title>
        <authorList>
            <person name="Oshone R."/>
            <person name="Hurst S.G.IV."/>
            <person name="Abebe-Akele F."/>
            <person name="Simpson S."/>
            <person name="Morris K."/>
            <person name="Thomas W.K."/>
            <person name="Tisa L.S."/>
        </authorList>
    </citation>
    <scope>NUCLEOTIDE SEQUENCE [LARGE SCALE GENOMIC DNA]</scope>
    <source>
        <strain evidence="5">CpI1-S</strain>
    </source>
</reference>
<dbReference type="Pfam" id="PF09664">
    <property type="entry name" value="DUF2399"/>
    <property type="match status" value="1"/>
</dbReference>
<keyword evidence="5" id="KW-1185">Reference proteome</keyword>
<dbReference type="OrthoDB" id="8188786at2"/>
<dbReference type="Pfam" id="PF11796">
    <property type="entry name" value="DUF3323"/>
    <property type="match status" value="1"/>
</dbReference>
<dbReference type="Proteomes" id="UP000032545">
    <property type="component" value="Unassembled WGS sequence"/>
</dbReference>
<organism evidence="4 5">
    <name type="scientific">Frankia torreyi</name>
    <dbReference type="NCBI Taxonomy" id="1856"/>
    <lineage>
        <taxon>Bacteria</taxon>
        <taxon>Bacillati</taxon>
        <taxon>Actinomycetota</taxon>
        <taxon>Actinomycetes</taxon>
        <taxon>Frankiales</taxon>
        <taxon>Frankiaceae</taxon>
        <taxon>Frankia</taxon>
    </lineage>
</organism>
<dbReference type="PATRIC" id="fig|1502723.3.peg.2517"/>
<evidence type="ECO:0000313" key="4">
    <source>
        <dbReference type="EMBL" id="KJE22589.1"/>
    </source>
</evidence>
<name>A0A0D8BF18_9ACTN</name>
<evidence type="ECO:0000259" key="2">
    <source>
        <dbReference type="Pfam" id="PF09664"/>
    </source>
</evidence>
<comment type="caution">
    <text evidence="4">The sequence shown here is derived from an EMBL/GenBank/DDBJ whole genome shotgun (WGS) entry which is preliminary data.</text>
</comment>
<dbReference type="AlphaFoldDB" id="A0A0D8BF18"/>